<evidence type="ECO:0000313" key="5">
    <source>
        <dbReference type="EMBL" id="MFD1880303.1"/>
    </source>
</evidence>
<dbReference type="CDD" id="cd00913">
    <property type="entry name" value="PCD_DCoH_subfamily_a"/>
    <property type="match status" value="1"/>
</dbReference>
<dbReference type="PANTHER" id="PTHR42805">
    <property type="entry name" value="PTERIN-4-ALPHA-CARBINOLAMINE DEHYDRATASE-RELATED"/>
    <property type="match status" value="1"/>
</dbReference>
<dbReference type="RefSeq" id="WP_379139452.1">
    <property type="nucleotide sequence ID" value="NZ_JBHUEN010000003.1"/>
</dbReference>
<name>A0ABW4R2E7_9RHOB</name>
<dbReference type="InterPro" id="IPR050376">
    <property type="entry name" value="Pterin-4-alpha-carb_dehyd"/>
</dbReference>
<evidence type="ECO:0000256" key="1">
    <source>
        <dbReference type="ARBA" id="ARBA00001554"/>
    </source>
</evidence>
<dbReference type="InterPro" id="IPR036428">
    <property type="entry name" value="PCD_sf"/>
</dbReference>
<comment type="catalytic activity">
    <reaction evidence="1">
        <text>(4aS,6R)-4a-hydroxy-L-erythro-5,6,7,8-tetrahydrobiopterin = (6R)-L-erythro-6,7-dihydrobiopterin + H2O</text>
        <dbReference type="Rhea" id="RHEA:11920"/>
        <dbReference type="ChEBI" id="CHEBI:15377"/>
        <dbReference type="ChEBI" id="CHEBI:15642"/>
        <dbReference type="ChEBI" id="CHEBI:43120"/>
        <dbReference type="EC" id="4.2.1.96"/>
    </reaction>
</comment>
<keyword evidence="6" id="KW-1185">Reference proteome</keyword>
<evidence type="ECO:0000256" key="4">
    <source>
        <dbReference type="ARBA" id="ARBA00023239"/>
    </source>
</evidence>
<dbReference type="Proteomes" id="UP001597213">
    <property type="component" value="Unassembled WGS sequence"/>
</dbReference>
<proteinExistence type="inferred from homology"/>
<dbReference type="Gene3D" id="3.30.1360.20">
    <property type="entry name" value="Transcriptional coactivator/pterin dehydratase"/>
    <property type="match status" value="1"/>
</dbReference>
<comment type="caution">
    <text evidence="5">The sequence shown here is derived from an EMBL/GenBank/DDBJ whole genome shotgun (WGS) entry which is preliminary data.</text>
</comment>
<protein>
    <recommendedName>
        <fullName evidence="3">4a-hydroxytetrahydrobiopterin dehydratase</fullName>
        <ecNumber evidence="3">4.2.1.96</ecNumber>
    </recommendedName>
</protein>
<dbReference type="PANTHER" id="PTHR42805:SF1">
    <property type="entry name" value="PTERIN-4-ALPHA-CARBINOLAMINE DEHYDRATASE-RELATED"/>
    <property type="match status" value="1"/>
</dbReference>
<evidence type="ECO:0000256" key="3">
    <source>
        <dbReference type="ARBA" id="ARBA00013252"/>
    </source>
</evidence>
<accession>A0ABW4R2E7</accession>
<sequence>MTALADSTCEPCKSGTGALDRAEAELLISELDDWLLSEDATAISRRFESKGFAKAVQMANLAAWVGDKNGHHPDICFGWGYCTVTFTTHEAKGLSRNDFICAAKLDQIVA</sequence>
<dbReference type="InterPro" id="IPR001533">
    <property type="entry name" value="Pterin_deHydtase"/>
</dbReference>
<organism evidence="5 6">
    <name type="scientific">Paracoccus pacificus</name>
    <dbReference type="NCBI Taxonomy" id="1463598"/>
    <lineage>
        <taxon>Bacteria</taxon>
        <taxon>Pseudomonadati</taxon>
        <taxon>Pseudomonadota</taxon>
        <taxon>Alphaproteobacteria</taxon>
        <taxon>Rhodobacterales</taxon>
        <taxon>Paracoccaceae</taxon>
        <taxon>Paracoccus</taxon>
    </lineage>
</organism>
<dbReference type="EMBL" id="JBHUEN010000003">
    <property type="protein sequence ID" value="MFD1880303.1"/>
    <property type="molecule type" value="Genomic_DNA"/>
</dbReference>
<dbReference type="SUPFAM" id="SSF55248">
    <property type="entry name" value="PCD-like"/>
    <property type="match status" value="1"/>
</dbReference>
<keyword evidence="4" id="KW-0456">Lyase</keyword>
<evidence type="ECO:0000313" key="6">
    <source>
        <dbReference type="Proteomes" id="UP001597213"/>
    </source>
</evidence>
<reference evidence="6" key="1">
    <citation type="journal article" date="2019" name="Int. J. Syst. Evol. Microbiol.">
        <title>The Global Catalogue of Microorganisms (GCM) 10K type strain sequencing project: providing services to taxonomists for standard genome sequencing and annotation.</title>
        <authorList>
            <consortium name="The Broad Institute Genomics Platform"/>
            <consortium name="The Broad Institute Genome Sequencing Center for Infectious Disease"/>
            <person name="Wu L."/>
            <person name="Ma J."/>
        </authorList>
    </citation>
    <scope>NUCLEOTIDE SEQUENCE [LARGE SCALE GENOMIC DNA]</scope>
    <source>
        <strain evidence="6">CCUG 56029</strain>
    </source>
</reference>
<dbReference type="Pfam" id="PF01329">
    <property type="entry name" value="Pterin_4a"/>
    <property type="match status" value="1"/>
</dbReference>
<dbReference type="EC" id="4.2.1.96" evidence="3"/>
<gene>
    <name evidence="5" type="ORF">ACFSCT_01060</name>
</gene>
<comment type="similarity">
    <text evidence="2">Belongs to the pterin-4-alpha-carbinolamine dehydratase family.</text>
</comment>
<evidence type="ECO:0000256" key="2">
    <source>
        <dbReference type="ARBA" id="ARBA00006472"/>
    </source>
</evidence>